<keyword evidence="2 6" id="KW-0378">Hydrolase</keyword>
<dbReference type="InterPro" id="IPR041542">
    <property type="entry name" value="GH43_C2"/>
</dbReference>
<dbReference type="InterPro" id="IPR006710">
    <property type="entry name" value="Glyco_hydro_43"/>
</dbReference>
<proteinExistence type="inferred from homology"/>
<reference evidence="8 9" key="1">
    <citation type="submission" date="2017-02" db="EMBL/GenBank/DDBJ databases">
        <authorList>
            <person name="Peterson S.W."/>
        </authorList>
    </citation>
    <scope>NUCLEOTIDE SEQUENCE [LARGE SCALE GENOMIC DNA]</scope>
    <source>
        <strain evidence="8 9">ATCC 17233</strain>
    </source>
</reference>
<accession>A0A1T4PYS8</accession>
<keyword evidence="3 6" id="KW-0326">Glycosidase</keyword>
<dbReference type="SUPFAM" id="SSF49899">
    <property type="entry name" value="Concanavalin A-like lectins/glucanases"/>
    <property type="match status" value="1"/>
</dbReference>
<dbReference type="GO" id="GO:0005975">
    <property type="term" value="P:carbohydrate metabolic process"/>
    <property type="evidence" value="ECO:0007669"/>
    <property type="project" value="InterPro"/>
</dbReference>
<evidence type="ECO:0000256" key="5">
    <source>
        <dbReference type="PIRSR" id="PIRSR606710-2"/>
    </source>
</evidence>
<evidence type="ECO:0000313" key="8">
    <source>
        <dbReference type="EMBL" id="SJZ96599.1"/>
    </source>
</evidence>
<evidence type="ECO:0000256" key="1">
    <source>
        <dbReference type="ARBA" id="ARBA00009865"/>
    </source>
</evidence>
<evidence type="ECO:0000259" key="7">
    <source>
        <dbReference type="Pfam" id="PF17851"/>
    </source>
</evidence>
<evidence type="ECO:0000256" key="3">
    <source>
        <dbReference type="ARBA" id="ARBA00023295"/>
    </source>
</evidence>
<dbReference type="Pfam" id="PF17851">
    <property type="entry name" value="GH43_C2"/>
    <property type="match status" value="1"/>
</dbReference>
<sequence length="588" mass="66077">MKDNSKIIKNPILDMDYPDPDVIRVDDTYYMVTTTMHFMPGCDILRSYDLINWEHLTYVYDRLDSTEAERLEGDKNAFGKGMWAASIRYHEGLFYIVFVANDTQKTYLYRSGSIEGPWQKSNIEGFYHDASLLFDEGRTYIVYGNTDVYLTELNDELTAPKKGGLHRLIVSDKGNPNLGYEGSHLYKIDGRYYLFLIHSARDRWMRNEACFISDSLTGEFTGGDVLSDDMGFLQSGAAQGGIVDDGNGKYYSIVFQDSGAIGRVPVVVPVEIKDGNVKFGIDGKVPKDLSVCEPLNIKNKNNDSCEKECSELYGSDDFKECYLDEYKKINLCAINETIESSGVIKENEKNSGVICGTNGEAGVTTAYNKRKFGTFGFKSFWQFSHEPDLSFVDVDTDNGILSIETGKTSSNIFEAKNVLTQRMKRPHCEAEVTIDGSDLKNGDSAGLTVYQGDFAWVGITKKEGKLYAVMRNMCSDEDTWILTKNPGEEHFSEMIEGNTLRVKLCADFPYPFSSEANNDKADNDKADIATCSIFRNGKWEKVGISHQMKFRLDHFTGARFGLFVYSSKEAGGRAGFSDFKYVTDDHNS</sequence>
<dbReference type="Pfam" id="PF04616">
    <property type="entry name" value="Glyco_hydro_43"/>
    <property type="match status" value="1"/>
</dbReference>
<dbReference type="Proteomes" id="UP000189857">
    <property type="component" value="Unassembled WGS sequence"/>
</dbReference>
<dbReference type="Gene3D" id="2.115.10.20">
    <property type="entry name" value="Glycosyl hydrolase domain, family 43"/>
    <property type="match status" value="1"/>
</dbReference>
<dbReference type="EMBL" id="FUXA01000015">
    <property type="protein sequence ID" value="SJZ96599.1"/>
    <property type="molecule type" value="Genomic_DNA"/>
</dbReference>
<feature type="site" description="Important for catalytic activity, responsible for pKa modulation of the active site Glu and correct orientation of both the proton donor and substrate" evidence="5">
    <location>
        <position position="129"/>
    </location>
</feature>
<dbReference type="Gene3D" id="2.60.120.200">
    <property type="match status" value="1"/>
</dbReference>
<name>A0A1T4PYS8_9FIRM</name>
<dbReference type="SUPFAM" id="SSF75005">
    <property type="entry name" value="Arabinanase/levansucrase/invertase"/>
    <property type="match status" value="1"/>
</dbReference>
<feature type="active site" description="Proton acceptor" evidence="4">
    <location>
        <position position="19"/>
    </location>
</feature>
<dbReference type="CDD" id="cd09001">
    <property type="entry name" value="GH43_FsAxh1-like"/>
    <property type="match status" value="1"/>
</dbReference>
<evidence type="ECO:0000256" key="4">
    <source>
        <dbReference type="PIRSR" id="PIRSR606710-1"/>
    </source>
</evidence>
<dbReference type="InterPro" id="IPR013320">
    <property type="entry name" value="ConA-like_dom_sf"/>
</dbReference>
<gene>
    <name evidence="8" type="ORF">SAMN02745110_02187</name>
</gene>
<keyword evidence="9" id="KW-1185">Reference proteome</keyword>
<evidence type="ECO:0000256" key="6">
    <source>
        <dbReference type="RuleBase" id="RU361187"/>
    </source>
</evidence>
<dbReference type="InterPro" id="IPR023296">
    <property type="entry name" value="Glyco_hydro_beta-prop_sf"/>
</dbReference>
<dbReference type="InterPro" id="IPR051795">
    <property type="entry name" value="Glycosyl_Hydrlase_43"/>
</dbReference>
<evidence type="ECO:0000313" key="9">
    <source>
        <dbReference type="Proteomes" id="UP000189857"/>
    </source>
</evidence>
<comment type="similarity">
    <text evidence="1 6">Belongs to the glycosyl hydrolase 43 family.</text>
</comment>
<protein>
    <submittedName>
        <fullName evidence="8">Beta-xylosidase</fullName>
    </submittedName>
</protein>
<feature type="domain" description="Beta-xylosidase C-terminal Concanavalin A-like" evidence="7">
    <location>
        <begin position="380"/>
        <end position="581"/>
    </location>
</feature>
<organism evidence="8 9">
    <name type="scientific">Eubacterium ruminantium</name>
    <dbReference type="NCBI Taxonomy" id="42322"/>
    <lineage>
        <taxon>Bacteria</taxon>
        <taxon>Bacillati</taxon>
        <taxon>Bacillota</taxon>
        <taxon>Clostridia</taxon>
        <taxon>Eubacteriales</taxon>
        <taxon>Eubacteriaceae</taxon>
        <taxon>Eubacterium</taxon>
    </lineage>
</organism>
<dbReference type="PANTHER" id="PTHR42812:SF12">
    <property type="entry name" value="BETA-XYLOSIDASE-RELATED"/>
    <property type="match status" value="1"/>
</dbReference>
<dbReference type="AlphaFoldDB" id="A0A1T4PYS8"/>
<dbReference type="GO" id="GO:0004553">
    <property type="term" value="F:hydrolase activity, hydrolyzing O-glycosyl compounds"/>
    <property type="evidence" value="ECO:0007669"/>
    <property type="project" value="InterPro"/>
</dbReference>
<dbReference type="PANTHER" id="PTHR42812">
    <property type="entry name" value="BETA-XYLOSIDASE"/>
    <property type="match status" value="1"/>
</dbReference>
<evidence type="ECO:0000256" key="2">
    <source>
        <dbReference type="ARBA" id="ARBA00022801"/>
    </source>
</evidence>
<feature type="active site" description="Proton donor" evidence="4">
    <location>
        <position position="181"/>
    </location>
</feature>